<sequence>MIDTSTPADVQATIEQLWIYPIKSCAGISLTEAELTETGLAYDRSWMVVDAQGDFVSQRELPRMALIQPSFKLGQLVLRAPGMLALHLALDAAESPLRVRVWDDAVDAYDMGDVAAQWFSDFLGPDAPAGLKRLRLARFDPEVRRLCSLKWTGGREAVTQFADGFGLLVTSSASLAELNARLAPAGHAPVDGRRFRPNIVLGGLEAHDEDRIGPMHVATAEGVAVIETVKPCARCPIPNIDPETAIASPAVGDALQTYRQDPRMNGAVTFGMNAIALEGAGQWLRVGQVVRADWRFD</sequence>
<feature type="domain" description="MOSC" evidence="1">
    <location>
        <begin position="134"/>
        <end position="293"/>
    </location>
</feature>
<dbReference type="GO" id="GO:0030151">
    <property type="term" value="F:molybdenum ion binding"/>
    <property type="evidence" value="ECO:0007669"/>
    <property type="project" value="InterPro"/>
</dbReference>
<dbReference type="SUPFAM" id="SSF141673">
    <property type="entry name" value="MOSC N-terminal domain-like"/>
    <property type="match status" value="1"/>
</dbReference>
<keyword evidence="3" id="KW-1185">Reference proteome</keyword>
<dbReference type="SUPFAM" id="SSF50800">
    <property type="entry name" value="PK beta-barrel domain-like"/>
    <property type="match status" value="1"/>
</dbReference>
<dbReference type="Proteomes" id="UP001152876">
    <property type="component" value="Unassembled WGS sequence"/>
</dbReference>
<dbReference type="RefSeq" id="WP_068167278.1">
    <property type="nucleotide sequence ID" value="NZ_AOGK01000022.1"/>
</dbReference>
<reference evidence="2" key="1">
    <citation type="submission" date="2013-01" db="EMBL/GenBank/DDBJ databases">
        <title>Genome draft of Hydrogenophaga taeniospiralis 2K1.</title>
        <authorList>
            <person name="Gomila M."/>
            <person name="Lalucat J."/>
        </authorList>
    </citation>
    <scope>NUCLEOTIDE SEQUENCE</scope>
    <source>
        <strain evidence="2">CCUG 15921</strain>
    </source>
</reference>
<dbReference type="Pfam" id="PF03473">
    <property type="entry name" value="MOSC"/>
    <property type="match status" value="1"/>
</dbReference>
<protein>
    <submittedName>
        <fullName evidence="2">MOSC domain-containing protein beta barrel domain-containing protein</fullName>
    </submittedName>
</protein>
<gene>
    <name evidence="2" type="ORF">H010_19919</name>
</gene>
<dbReference type="PROSITE" id="PS51340">
    <property type="entry name" value="MOSC"/>
    <property type="match status" value="1"/>
</dbReference>
<name>A0A9X4NVK6_9BURK</name>
<dbReference type="InterPro" id="IPR005303">
    <property type="entry name" value="MOCOS_middle"/>
</dbReference>
<evidence type="ECO:0000313" key="2">
    <source>
        <dbReference type="EMBL" id="MDG5977534.1"/>
    </source>
</evidence>
<dbReference type="OrthoDB" id="581532at2"/>
<dbReference type="Pfam" id="PF03476">
    <property type="entry name" value="MOSC_N"/>
    <property type="match status" value="1"/>
</dbReference>
<dbReference type="AlphaFoldDB" id="A0A9X4NVK6"/>
<evidence type="ECO:0000259" key="1">
    <source>
        <dbReference type="PROSITE" id="PS51340"/>
    </source>
</evidence>
<dbReference type="PANTHER" id="PTHR14237:SF19">
    <property type="entry name" value="MITOCHONDRIAL AMIDOXIME REDUCING COMPONENT 1"/>
    <property type="match status" value="1"/>
</dbReference>
<dbReference type="GO" id="GO:0003824">
    <property type="term" value="F:catalytic activity"/>
    <property type="evidence" value="ECO:0007669"/>
    <property type="project" value="InterPro"/>
</dbReference>
<evidence type="ECO:0000313" key="3">
    <source>
        <dbReference type="Proteomes" id="UP001152876"/>
    </source>
</evidence>
<dbReference type="InterPro" id="IPR011037">
    <property type="entry name" value="Pyrv_Knase-like_insert_dom_sf"/>
</dbReference>
<proteinExistence type="predicted"/>
<organism evidence="2 3">
    <name type="scientific">Hydrogenophaga taeniospiralis CCUG 15921</name>
    <dbReference type="NCBI Taxonomy" id="1281780"/>
    <lineage>
        <taxon>Bacteria</taxon>
        <taxon>Pseudomonadati</taxon>
        <taxon>Pseudomonadota</taxon>
        <taxon>Betaproteobacteria</taxon>
        <taxon>Burkholderiales</taxon>
        <taxon>Comamonadaceae</taxon>
        <taxon>Hydrogenophaga</taxon>
    </lineage>
</organism>
<accession>A0A9X4NVK6</accession>
<comment type="caution">
    <text evidence="2">The sequence shown here is derived from an EMBL/GenBank/DDBJ whole genome shotgun (WGS) entry which is preliminary data.</text>
</comment>
<dbReference type="InterPro" id="IPR005302">
    <property type="entry name" value="MoCF_Sase_C"/>
</dbReference>
<dbReference type="EMBL" id="AOGK01000022">
    <property type="protein sequence ID" value="MDG5977534.1"/>
    <property type="molecule type" value="Genomic_DNA"/>
</dbReference>
<dbReference type="PANTHER" id="PTHR14237">
    <property type="entry name" value="MOLYBDOPTERIN COFACTOR SULFURASE MOSC"/>
    <property type="match status" value="1"/>
</dbReference>
<dbReference type="GO" id="GO:0030170">
    <property type="term" value="F:pyridoxal phosphate binding"/>
    <property type="evidence" value="ECO:0007669"/>
    <property type="project" value="InterPro"/>
</dbReference>